<dbReference type="AlphaFoldDB" id="A0A6P2CBE8"/>
<gene>
    <name evidence="1" type="ORF">DW322_07435</name>
</gene>
<comment type="caution">
    <text evidence="1">The sequence shown here is derived from an EMBL/GenBank/DDBJ whole genome shotgun (WGS) entry which is preliminary data.</text>
</comment>
<name>A0A6P2CBE8_9NOCA</name>
<evidence type="ECO:0000313" key="2">
    <source>
        <dbReference type="Proteomes" id="UP000471120"/>
    </source>
</evidence>
<evidence type="ECO:0000313" key="1">
    <source>
        <dbReference type="EMBL" id="TXG90077.1"/>
    </source>
</evidence>
<dbReference type="EMBL" id="QRCM01000001">
    <property type="protein sequence ID" value="TXG90077.1"/>
    <property type="molecule type" value="Genomic_DNA"/>
</dbReference>
<sequence length="227" mass="26011">MDSAHGGAHRRRRDRKHLGRAKWENGNYGYPITDEFDIPGGRRQIFQGGPIDYYWDKRPVGKIKMSTFRWQNFIPEKQLAVRCDYRHSTDDNIISERYAGDNRSWNPEGGYGERQDLEVYVDQSRSGAKTARAKVDVGTTHQYLEFIGYERDDSRRASTENLNIKMSSKKNGDWPDVIRLSVDSLSTQPFCDAPVLRDGILAHWKSSTPPPPLGVTAHLYDAHNLRG</sequence>
<dbReference type="Pfam" id="PF08310">
    <property type="entry name" value="LGFP"/>
    <property type="match status" value="1"/>
</dbReference>
<reference evidence="1 2" key="1">
    <citation type="submission" date="2018-07" db="EMBL/GenBank/DDBJ databases">
        <title>Genome sequence of Rhodococcus rhodnii ATCC 35071 from Rhodnius prolixus.</title>
        <authorList>
            <person name="Patel V."/>
            <person name="Vogel K.J."/>
        </authorList>
    </citation>
    <scope>NUCLEOTIDE SEQUENCE [LARGE SCALE GENOMIC DNA]</scope>
    <source>
        <strain evidence="1 2">ATCC 35071</strain>
    </source>
</reference>
<protein>
    <submittedName>
        <fullName evidence="1">Uncharacterized protein</fullName>
    </submittedName>
</protein>
<dbReference type="InterPro" id="IPR013207">
    <property type="entry name" value="LGFP"/>
</dbReference>
<proteinExistence type="predicted"/>
<organism evidence="1 2">
    <name type="scientific">Rhodococcus rhodnii</name>
    <dbReference type="NCBI Taxonomy" id="38312"/>
    <lineage>
        <taxon>Bacteria</taxon>
        <taxon>Bacillati</taxon>
        <taxon>Actinomycetota</taxon>
        <taxon>Actinomycetes</taxon>
        <taxon>Mycobacteriales</taxon>
        <taxon>Nocardiaceae</taxon>
        <taxon>Rhodococcus</taxon>
    </lineage>
</organism>
<accession>A0A6P2CBE8</accession>
<dbReference type="Proteomes" id="UP000471120">
    <property type="component" value="Unassembled WGS sequence"/>
</dbReference>